<evidence type="ECO:0000256" key="2">
    <source>
        <dbReference type="ARBA" id="ARBA00007337"/>
    </source>
</evidence>
<evidence type="ECO:0000256" key="4">
    <source>
        <dbReference type="ARBA" id="ARBA00023242"/>
    </source>
</evidence>
<protein>
    <recommendedName>
        <fullName evidence="6">H/ACA ribonucleoprotein complex subunit 2</fullName>
    </recommendedName>
    <alternativeName>
        <fullName evidence="6">Nucleolar protein family A member 2</fullName>
    </alternativeName>
</protein>
<comment type="function">
    <text evidence="6">Common component of the spliceosome and rRNA processing machinery.</text>
</comment>
<dbReference type="GO" id="GO:0000398">
    <property type="term" value="P:mRNA splicing, via spliceosome"/>
    <property type="evidence" value="ECO:0007669"/>
    <property type="project" value="UniProtKB-UniRule"/>
</dbReference>
<organism evidence="8 10">
    <name type="scientific">Heterodera trifolii</name>
    <dbReference type="NCBI Taxonomy" id="157864"/>
    <lineage>
        <taxon>Eukaryota</taxon>
        <taxon>Metazoa</taxon>
        <taxon>Ecdysozoa</taxon>
        <taxon>Nematoda</taxon>
        <taxon>Chromadorea</taxon>
        <taxon>Rhabditida</taxon>
        <taxon>Tylenchina</taxon>
        <taxon>Tylenchomorpha</taxon>
        <taxon>Tylenchoidea</taxon>
        <taxon>Heteroderidae</taxon>
        <taxon>Heteroderinae</taxon>
        <taxon>Heterodera</taxon>
    </lineage>
</organism>
<dbReference type="EMBL" id="JBICBT010001204">
    <property type="protein sequence ID" value="KAL3078551.1"/>
    <property type="molecule type" value="Genomic_DNA"/>
</dbReference>
<accession>A0ABD2I5L2</accession>
<evidence type="ECO:0000256" key="5">
    <source>
        <dbReference type="ARBA" id="ARBA00023274"/>
    </source>
</evidence>
<keyword evidence="5 6" id="KW-0687">Ribonucleoprotein</keyword>
<dbReference type="SUPFAM" id="SSF55315">
    <property type="entry name" value="L30e-like"/>
    <property type="match status" value="1"/>
</dbReference>
<dbReference type="InterPro" id="IPR018492">
    <property type="entry name" value="Ribosomal_eL8/Nhp2"/>
</dbReference>
<dbReference type="Pfam" id="PF01248">
    <property type="entry name" value="Ribosomal_L7Ae"/>
    <property type="match status" value="1"/>
</dbReference>
<comment type="subcellular location">
    <subcellularLocation>
        <location evidence="1 6">Nucleus</location>
        <location evidence="1 6">Nucleolus</location>
    </subcellularLocation>
</comment>
<comment type="similarity">
    <text evidence="2 6">Belongs to the eukaryotic ribosomal protein eL8 family.</text>
</comment>
<comment type="function">
    <text evidence="6">Required for ribosome biogenesis. Part of a complex which catalyzes pseudouridylation of rRNA. This involves the isomerization of uridine such that the ribose is subsequently attached to C5, instead of the normal N1. Pseudouridine ('psi') residues may serve to stabilize the conformation of rRNAs.</text>
</comment>
<dbReference type="InterPro" id="IPR002415">
    <property type="entry name" value="H/ACA_rnp_Nhp2-like"/>
</dbReference>
<keyword evidence="10" id="KW-1185">Reference proteome</keyword>
<proteinExistence type="inferred from homology"/>
<dbReference type="Gene3D" id="3.30.1330.30">
    <property type="match status" value="1"/>
</dbReference>
<evidence type="ECO:0000313" key="9">
    <source>
        <dbReference type="EMBL" id="KAL3078551.1"/>
    </source>
</evidence>
<dbReference type="Proteomes" id="UP001620626">
    <property type="component" value="Unassembled WGS sequence"/>
</dbReference>
<dbReference type="PRINTS" id="PR00883">
    <property type="entry name" value="NUCLEARHMG"/>
</dbReference>
<feature type="domain" description="Ribosomal protein eL8/eL30/eS12/Gadd45" evidence="7">
    <location>
        <begin position="44"/>
        <end position="136"/>
    </location>
</feature>
<gene>
    <name evidence="9" type="ORF">niasHT_034026</name>
    <name evidence="8" type="ORF">niasHT_035478</name>
</gene>
<dbReference type="GO" id="GO:0003723">
    <property type="term" value="F:RNA binding"/>
    <property type="evidence" value="ECO:0007669"/>
    <property type="project" value="UniProtKB-UniRule"/>
</dbReference>
<dbReference type="PRINTS" id="PR00881">
    <property type="entry name" value="L7ARS6FAMILY"/>
</dbReference>
<dbReference type="EMBL" id="JBICBT010001324">
    <property type="protein sequence ID" value="KAL3073202.1"/>
    <property type="molecule type" value="Genomic_DNA"/>
</dbReference>
<keyword evidence="4 6" id="KW-0539">Nucleus</keyword>
<reference evidence="8 10" key="1">
    <citation type="submission" date="2024-10" db="EMBL/GenBank/DDBJ databases">
        <authorList>
            <person name="Kim D."/>
        </authorList>
    </citation>
    <scope>NUCLEOTIDE SEQUENCE [LARGE SCALE GENOMIC DNA]</scope>
    <source>
        <strain evidence="8">BH-2024</strain>
    </source>
</reference>
<dbReference type="GO" id="GO:0031429">
    <property type="term" value="C:box H/ACA snoRNP complex"/>
    <property type="evidence" value="ECO:0007669"/>
    <property type="project" value="UniProtKB-UniRule"/>
</dbReference>
<evidence type="ECO:0000256" key="3">
    <source>
        <dbReference type="ARBA" id="ARBA00022884"/>
    </source>
</evidence>
<evidence type="ECO:0000259" key="7">
    <source>
        <dbReference type="Pfam" id="PF01248"/>
    </source>
</evidence>
<dbReference type="InterPro" id="IPR029064">
    <property type="entry name" value="Ribosomal_eL30-like_sf"/>
</dbReference>
<evidence type="ECO:0000256" key="1">
    <source>
        <dbReference type="ARBA" id="ARBA00004604"/>
    </source>
</evidence>
<comment type="caution">
    <text evidence="8">The sequence shown here is derived from an EMBL/GenBank/DDBJ whole genome shotgun (WGS) entry which is preliminary data.</text>
</comment>
<dbReference type="InterPro" id="IPR004038">
    <property type="entry name" value="Ribosomal_eL8/eL30/eS12/Gad45"/>
</dbReference>
<dbReference type="GO" id="GO:0031120">
    <property type="term" value="P:snRNA pseudouridine synthesis"/>
    <property type="evidence" value="ECO:0007669"/>
    <property type="project" value="UniProtKB-UniRule"/>
</dbReference>
<keyword evidence="3 6" id="KW-0694">RNA-binding</keyword>
<name>A0ABD2I5L2_9BILA</name>
<dbReference type="PANTHER" id="PTHR23105">
    <property type="entry name" value="RIBOSOMAL PROTEIN L7AE FAMILY MEMBER"/>
    <property type="match status" value="1"/>
</dbReference>
<sequence>MEDSEQNITEQSVSVPTTDRDEYEELCKLVNPISKPLANRKLAKKVYKLVKKAAKEKGFLRHGLADVMKAFRKNEKGIIVLAGNVSPIDVYSHIPAICEEKGLPYVFTPSREHLGLCAGYKRPAIVLLVKRHDSFAELFDQTHESTYALVVEPE</sequence>
<dbReference type="InterPro" id="IPR050257">
    <property type="entry name" value="eL8/uL1-like"/>
</dbReference>
<dbReference type="AlphaFoldDB" id="A0ABD2I5L2"/>
<evidence type="ECO:0000313" key="8">
    <source>
        <dbReference type="EMBL" id="KAL3073202.1"/>
    </source>
</evidence>
<evidence type="ECO:0000313" key="10">
    <source>
        <dbReference type="Proteomes" id="UP001620626"/>
    </source>
</evidence>
<evidence type="ECO:0000256" key="6">
    <source>
        <dbReference type="RuleBase" id="RU366039"/>
    </source>
</evidence>